<feature type="region of interest" description="Disordered" evidence="1">
    <location>
        <begin position="283"/>
        <end position="302"/>
    </location>
</feature>
<dbReference type="AlphaFoldDB" id="A0AAE0BLY0"/>
<feature type="region of interest" description="Disordered" evidence="1">
    <location>
        <begin position="613"/>
        <end position="634"/>
    </location>
</feature>
<name>A0AAE0BLY0_9CHLO</name>
<dbReference type="EMBL" id="LGRX02034238">
    <property type="protein sequence ID" value="KAK3238368.1"/>
    <property type="molecule type" value="Genomic_DNA"/>
</dbReference>
<sequence>MPFSHIQAAGPGWEVNGNLNSNASSERADVPVRGFSSTLLTKFVIRETINLDGEGQFSVHPFVPQCLLTSSPEAVSFPRWRKRIRRPVVLSEGFPVLQDSNSSEEAEGIECDDDVCTKDTASRSDAVDNRGVGVKQHSDLHREVGSAEKQKRPTRCNHPAGCDKLSRGKYGLCIAHGGGSRCKVEGIRGSAHYCREHAASGLTDTYRKVKSEHRKKKPQRRDSSTEHIQGTSVHSPCDPSEPPAKAARKCVVETGWLDRARSAVEFDILGEAEAVSSRANLPGAKKAELEGDTSRHSEGSRAGEIGLGQNAIQGKDGGAAKVLQKGFVESREEIEREEGTLFLKVNATVRNLWSIPEKYPLWQVGDVIEIIGGTKREVTGDMLALLGEADNTLARIPWRLVDAVRILIANVVLNNTSLLSWEDRHEISTNSPRWTDSILMRWTRQSHKHFMLASQHPAIGDDLPFVCLYLYLVSGCAPIITTQCRTDKYPRRVQLLESLNSVLSSNCGERGIQVTLKDLFRHVQTQVSTKTTLTLMDRQYFEMEADMSWKCQDASLAVRLPHGISPFGIPVMLHKEMHMQQVKNIILSLRMHYASAASSAGQTRERIAMIIADNDTGDSDSAEDSDACTPSSENSRVLTDDACRVALYCVKVFNIPRYSHLYS</sequence>
<organism evidence="2 3">
    <name type="scientific">Cymbomonas tetramitiformis</name>
    <dbReference type="NCBI Taxonomy" id="36881"/>
    <lineage>
        <taxon>Eukaryota</taxon>
        <taxon>Viridiplantae</taxon>
        <taxon>Chlorophyta</taxon>
        <taxon>Pyramimonadophyceae</taxon>
        <taxon>Pyramimonadales</taxon>
        <taxon>Pyramimonadaceae</taxon>
        <taxon>Cymbomonas</taxon>
    </lineage>
</organism>
<evidence type="ECO:0000313" key="3">
    <source>
        <dbReference type="Proteomes" id="UP001190700"/>
    </source>
</evidence>
<protein>
    <submittedName>
        <fullName evidence="2">Uncharacterized protein</fullName>
    </submittedName>
</protein>
<feature type="compositionally biased region" description="Basic and acidic residues" evidence="1">
    <location>
        <begin position="136"/>
        <end position="151"/>
    </location>
</feature>
<feature type="compositionally biased region" description="Basic and acidic residues" evidence="1">
    <location>
        <begin position="285"/>
        <end position="301"/>
    </location>
</feature>
<evidence type="ECO:0000256" key="1">
    <source>
        <dbReference type="SAM" id="MobiDB-lite"/>
    </source>
</evidence>
<feature type="region of interest" description="Disordered" evidence="1">
    <location>
        <begin position="127"/>
        <end position="160"/>
    </location>
</feature>
<proteinExistence type="predicted"/>
<accession>A0AAE0BLY0</accession>
<dbReference type="Proteomes" id="UP001190700">
    <property type="component" value="Unassembled WGS sequence"/>
</dbReference>
<feature type="compositionally biased region" description="Basic residues" evidence="1">
    <location>
        <begin position="208"/>
        <end position="219"/>
    </location>
</feature>
<evidence type="ECO:0000313" key="2">
    <source>
        <dbReference type="EMBL" id="KAK3238368.1"/>
    </source>
</evidence>
<feature type="region of interest" description="Disordered" evidence="1">
    <location>
        <begin position="205"/>
        <end position="244"/>
    </location>
</feature>
<comment type="caution">
    <text evidence="2">The sequence shown here is derived from an EMBL/GenBank/DDBJ whole genome shotgun (WGS) entry which is preliminary data.</text>
</comment>
<reference evidence="2 3" key="1">
    <citation type="journal article" date="2015" name="Genome Biol. Evol.">
        <title>Comparative Genomics of a Bacterivorous Green Alga Reveals Evolutionary Causalities and Consequences of Phago-Mixotrophic Mode of Nutrition.</title>
        <authorList>
            <person name="Burns J.A."/>
            <person name="Paasch A."/>
            <person name="Narechania A."/>
            <person name="Kim E."/>
        </authorList>
    </citation>
    <scope>NUCLEOTIDE SEQUENCE [LARGE SCALE GENOMIC DNA]</scope>
    <source>
        <strain evidence="2 3">PLY_AMNH</strain>
    </source>
</reference>
<gene>
    <name evidence="2" type="ORF">CYMTET_51615</name>
</gene>
<keyword evidence="3" id="KW-1185">Reference proteome</keyword>
<feature type="compositionally biased region" description="Acidic residues" evidence="1">
    <location>
        <begin position="615"/>
        <end position="626"/>
    </location>
</feature>